<gene>
    <name evidence="1" type="ORF">K503DRAFT_339368</name>
</gene>
<dbReference type="AlphaFoldDB" id="A0A1B7MTG2"/>
<dbReference type="OrthoDB" id="3543113at2759"/>
<dbReference type="InParanoid" id="A0A1B7MTG2"/>
<accession>A0A1B7MTG2</accession>
<dbReference type="InterPro" id="IPR032675">
    <property type="entry name" value="LRR_dom_sf"/>
</dbReference>
<name>A0A1B7MTG2_9AGAM</name>
<evidence type="ECO:0008006" key="3">
    <source>
        <dbReference type="Google" id="ProtNLM"/>
    </source>
</evidence>
<keyword evidence="2" id="KW-1185">Reference proteome</keyword>
<protein>
    <recommendedName>
        <fullName evidence="3">F-box domain-containing protein</fullName>
    </recommendedName>
</protein>
<organism evidence="1 2">
    <name type="scientific">Rhizopogon vinicolor AM-OR11-026</name>
    <dbReference type="NCBI Taxonomy" id="1314800"/>
    <lineage>
        <taxon>Eukaryota</taxon>
        <taxon>Fungi</taxon>
        <taxon>Dikarya</taxon>
        <taxon>Basidiomycota</taxon>
        <taxon>Agaricomycotina</taxon>
        <taxon>Agaricomycetes</taxon>
        <taxon>Agaricomycetidae</taxon>
        <taxon>Boletales</taxon>
        <taxon>Suillineae</taxon>
        <taxon>Rhizopogonaceae</taxon>
        <taxon>Rhizopogon</taxon>
    </lineage>
</organism>
<evidence type="ECO:0000313" key="2">
    <source>
        <dbReference type="Proteomes" id="UP000092154"/>
    </source>
</evidence>
<sequence length="379" mass="43754">MHRALFVLEVLREIFLHIPLHCWRSRSDSRKSLAALARTCRTFYDPAMDLLWADMDKLEPLLGCVTRLHPLIYDSDEYFRIHWSRGVEPLSEYEARQFLRHAARVRSLWFGYTIHHIHLLSVFPIETCVFPRLQSLTWHVIPTTKHLHLFLSPMLRRCNVNMSSDLKSIATRCANLESLSIGPYSCDTVMERDLPVLCETVRSCNRIIKLSCPLLDSAVWKHFSSLPTLVTLTISGEGPNGLLDRDNLDFAPFLNLAALSFRFPPSRFFPAANILTVMQHSKFPSLKEFELRDSGSGSPWSEEQAEQFFRALSQFKAQTLENIAISFHSKHQDNPLIAISHFLCFTQLRRLQLSVHGSVYLDNDLFKLCRVGRTLNLWN</sequence>
<dbReference type="Proteomes" id="UP000092154">
    <property type="component" value="Unassembled WGS sequence"/>
</dbReference>
<dbReference type="Gene3D" id="3.80.10.10">
    <property type="entry name" value="Ribonuclease Inhibitor"/>
    <property type="match status" value="1"/>
</dbReference>
<proteinExistence type="predicted"/>
<dbReference type="EMBL" id="KV448458">
    <property type="protein sequence ID" value="OAX35898.1"/>
    <property type="molecule type" value="Genomic_DNA"/>
</dbReference>
<evidence type="ECO:0000313" key="1">
    <source>
        <dbReference type="EMBL" id="OAX35898.1"/>
    </source>
</evidence>
<reference evidence="1 2" key="1">
    <citation type="submission" date="2016-06" db="EMBL/GenBank/DDBJ databases">
        <title>Comparative genomics of the ectomycorrhizal sister species Rhizopogon vinicolor and Rhizopogon vesiculosus (Basidiomycota: Boletales) reveals a divergence of the mating type B locus.</title>
        <authorList>
            <consortium name="DOE Joint Genome Institute"/>
            <person name="Mujic A.B."/>
            <person name="Kuo A."/>
            <person name="Tritt A."/>
            <person name="Lipzen A."/>
            <person name="Chen C."/>
            <person name="Johnson J."/>
            <person name="Sharma A."/>
            <person name="Barry K."/>
            <person name="Grigoriev I.V."/>
            <person name="Spatafora J.W."/>
        </authorList>
    </citation>
    <scope>NUCLEOTIDE SEQUENCE [LARGE SCALE GENOMIC DNA]</scope>
    <source>
        <strain evidence="1 2">AM-OR11-026</strain>
    </source>
</reference>
<dbReference type="SUPFAM" id="SSF52047">
    <property type="entry name" value="RNI-like"/>
    <property type="match status" value="1"/>
</dbReference>